<dbReference type="EMBL" id="MHTX01000044">
    <property type="protein sequence ID" value="OHA67199.1"/>
    <property type="molecule type" value="Genomic_DNA"/>
</dbReference>
<dbReference type="Proteomes" id="UP000179258">
    <property type="component" value="Unassembled WGS sequence"/>
</dbReference>
<proteinExistence type="predicted"/>
<comment type="caution">
    <text evidence="3">The sequence shown here is derived from an EMBL/GenBank/DDBJ whole genome shotgun (WGS) entry which is preliminary data.</text>
</comment>
<evidence type="ECO:0000313" key="3">
    <source>
        <dbReference type="EMBL" id="OHA67199.1"/>
    </source>
</evidence>
<evidence type="ECO:0000256" key="1">
    <source>
        <dbReference type="SAM" id="Phobius"/>
    </source>
</evidence>
<organism evidence="3 4">
    <name type="scientific">Candidatus Wildermuthbacteria bacterium RIFCSPHIGHO2_02_FULL_47_17</name>
    <dbReference type="NCBI Taxonomy" id="1802452"/>
    <lineage>
        <taxon>Bacteria</taxon>
        <taxon>Candidatus Wildermuthiibacteriota</taxon>
    </lineage>
</organism>
<name>A0A1G2R490_9BACT</name>
<evidence type="ECO:0000313" key="4">
    <source>
        <dbReference type="Proteomes" id="UP000179258"/>
    </source>
</evidence>
<keyword evidence="2" id="KW-0732">Signal</keyword>
<feature type="signal peptide" evidence="2">
    <location>
        <begin position="1"/>
        <end position="20"/>
    </location>
</feature>
<keyword evidence="1" id="KW-0812">Transmembrane</keyword>
<keyword evidence="1" id="KW-1133">Transmembrane helix</keyword>
<dbReference type="Pfam" id="PF18895">
    <property type="entry name" value="T4SS_pilin"/>
    <property type="match status" value="1"/>
</dbReference>
<dbReference type="InterPro" id="IPR043993">
    <property type="entry name" value="T4SS_pilin"/>
</dbReference>
<dbReference type="AlphaFoldDB" id="A0A1G2R490"/>
<reference evidence="3 4" key="1">
    <citation type="journal article" date="2016" name="Nat. Commun.">
        <title>Thousands of microbial genomes shed light on interconnected biogeochemical processes in an aquifer system.</title>
        <authorList>
            <person name="Anantharaman K."/>
            <person name="Brown C.T."/>
            <person name="Hug L.A."/>
            <person name="Sharon I."/>
            <person name="Castelle C.J."/>
            <person name="Probst A.J."/>
            <person name="Thomas B.C."/>
            <person name="Singh A."/>
            <person name="Wilkins M.J."/>
            <person name="Karaoz U."/>
            <person name="Brodie E.L."/>
            <person name="Williams K.H."/>
            <person name="Hubbard S.S."/>
            <person name="Banfield J.F."/>
        </authorList>
    </citation>
    <scope>NUCLEOTIDE SEQUENCE [LARGE SCALE GENOMIC DNA]</scope>
</reference>
<accession>A0A1G2R490</accession>
<feature type="transmembrane region" description="Helical" evidence="1">
    <location>
        <begin position="84"/>
        <end position="104"/>
    </location>
</feature>
<feature type="chain" id="PRO_5009584194" description="TrbC/VIRB2 family protein" evidence="2">
    <location>
        <begin position="21"/>
        <end position="117"/>
    </location>
</feature>
<evidence type="ECO:0008006" key="5">
    <source>
        <dbReference type="Google" id="ProtNLM"/>
    </source>
</evidence>
<feature type="transmembrane region" description="Helical" evidence="1">
    <location>
        <begin position="46"/>
        <end position="72"/>
    </location>
</feature>
<sequence length="117" mass="11750">MKKVLSAFLMFGLFALPAVAFGAVTTVPEGPQTIDALLGTIGVITNWIFSILLVVAVVFILLAAFQFVTAGGNATAVQEARQKLLYAAIGVIVAVAAKGIVTVAKSVLGAGGGGGAF</sequence>
<keyword evidence="1" id="KW-0472">Membrane</keyword>
<gene>
    <name evidence="3" type="ORF">A3D59_02440</name>
</gene>
<protein>
    <recommendedName>
        <fullName evidence="5">TrbC/VIRB2 family protein</fullName>
    </recommendedName>
</protein>
<evidence type="ECO:0000256" key="2">
    <source>
        <dbReference type="SAM" id="SignalP"/>
    </source>
</evidence>